<protein>
    <submittedName>
        <fullName evidence="2">Uncharacterized protein</fullName>
    </submittedName>
</protein>
<dbReference type="EMBL" id="MH727556">
    <property type="protein sequence ID" value="AYB70157.1"/>
    <property type="molecule type" value="Genomic_DNA"/>
</dbReference>
<name>A0A385UKJ9_9CAUD</name>
<gene>
    <name evidence="2" type="primary">47</name>
    <name evidence="2" type="ORF">SEA_ONEIAGILLIAN_47</name>
</gene>
<accession>A0A385UKJ9</accession>
<evidence type="ECO:0000256" key="1">
    <source>
        <dbReference type="SAM" id="MobiDB-lite"/>
    </source>
</evidence>
<reference evidence="2 3" key="1">
    <citation type="submission" date="2018-08" db="EMBL/GenBank/DDBJ databases">
        <authorList>
            <person name="Miller G.E."/>
            <person name="Abrahams R."/>
            <person name="Bazan D.C."/>
            <person name="Beglau B.C."/>
            <person name="Blaylock E.C."/>
            <person name="Choi J.D."/>
            <person name="Grewal S.K."/>
            <person name="Hernandez E.V."/>
            <person name="Kim D.J."/>
            <person name="Kim K."/>
            <person name="Lee Y."/>
            <person name="Linde M.K."/>
            <person name="Lopez M.B."/>
            <person name="Pangalila E."/>
            <person name="Parker M.A."/>
            <person name="Specht R.C."/>
            <person name="Teng M.C."/>
            <person name="Toledo B."/>
            <person name="Tran S."/>
            <person name="Yu H."/>
            <person name="Kalaj N."/>
            <person name="Muthiah A.S."/>
            <person name="Dean N.S."/>
            <person name="Diaz A."/>
            <person name="Garlena R.A."/>
            <person name="Russell D.A."/>
            <person name="Pope W.H."/>
            <person name="Jacobs-Sera D."/>
            <person name="Hatfull G.F."/>
        </authorList>
    </citation>
    <scope>NUCLEOTIDE SEQUENCE [LARGE SCALE GENOMIC DNA]</scope>
</reference>
<sequence length="109" mass="11677">MIPHINPAGEPTPTVAELYELRDGYAEVAKWTEGSKTEPPKPAVYRLTDKGHALLGEIMQRNAAATLARGSGATDAVDSMKKFVRSAKQQEVKDKKGKGNGSKSKPSPS</sequence>
<keyword evidence="3" id="KW-1185">Reference proteome</keyword>
<evidence type="ECO:0000313" key="2">
    <source>
        <dbReference type="EMBL" id="AYB70157.1"/>
    </source>
</evidence>
<proteinExistence type="predicted"/>
<dbReference type="KEGG" id="vg:55003722"/>
<dbReference type="GeneID" id="55003722"/>
<evidence type="ECO:0000313" key="3">
    <source>
        <dbReference type="Proteomes" id="UP000279330"/>
    </source>
</evidence>
<organism evidence="2 3">
    <name type="scientific">Microbacterium phage OneinaGillian</name>
    <dbReference type="NCBI Taxonomy" id="2301604"/>
    <lineage>
        <taxon>Viruses</taxon>
        <taxon>Duplodnaviria</taxon>
        <taxon>Heunggongvirae</taxon>
        <taxon>Uroviricota</taxon>
        <taxon>Caudoviricetes</taxon>
        <taxon>Gillianvirus</taxon>
        <taxon>Gillianvirus oneinagillian</taxon>
    </lineage>
</organism>
<feature type="region of interest" description="Disordered" evidence="1">
    <location>
        <begin position="71"/>
        <end position="109"/>
    </location>
</feature>
<dbReference type="Proteomes" id="UP000279330">
    <property type="component" value="Segment"/>
</dbReference>
<dbReference type="RefSeq" id="YP_009812653.1">
    <property type="nucleotide sequence ID" value="NC_048068.1"/>
</dbReference>